<dbReference type="Proteomes" id="UP000499080">
    <property type="component" value="Unassembled WGS sequence"/>
</dbReference>
<gene>
    <name evidence="2" type="ORF">AVEN_5065_1</name>
</gene>
<keyword evidence="1" id="KW-1133">Transmembrane helix</keyword>
<keyword evidence="3" id="KW-1185">Reference proteome</keyword>
<proteinExistence type="predicted"/>
<organism evidence="2 3">
    <name type="scientific">Araneus ventricosus</name>
    <name type="common">Orbweaver spider</name>
    <name type="synonym">Epeira ventricosa</name>
    <dbReference type="NCBI Taxonomy" id="182803"/>
    <lineage>
        <taxon>Eukaryota</taxon>
        <taxon>Metazoa</taxon>
        <taxon>Ecdysozoa</taxon>
        <taxon>Arthropoda</taxon>
        <taxon>Chelicerata</taxon>
        <taxon>Arachnida</taxon>
        <taxon>Araneae</taxon>
        <taxon>Araneomorphae</taxon>
        <taxon>Entelegynae</taxon>
        <taxon>Araneoidea</taxon>
        <taxon>Araneidae</taxon>
        <taxon>Araneus</taxon>
    </lineage>
</organism>
<keyword evidence="1" id="KW-0472">Membrane</keyword>
<feature type="transmembrane region" description="Helical" evidence="1">
    <location>
        <begin position="53"/>
        <end position="79"/>
    </location>
</feature>
<sequence length="212" mass="24453">MSTKAFYDVFSRTNSEEAISCSFVFSGTLRHVKSPPFSLTGRNDVFEPLVRKIVAILLRVDSVFTCLCLVFDCISHFIFVRRRRLRLVKYSPDYQSSCDVFFRTNSETSCFVFSGTLRHVKSPPFSPNQSAWWNDVVFGTYPKKIVAFALGVDCLTCLVASLHYSHYILWRRHRLRHVCEIFMNIVIPVTVFSRTNIEGNLSSFVFVTLFDV</sequence>
<name>A0A4Y2LDD5_ARAVE</name>
<accession>A0A4Y2LDD5</accession>
<dbReference type="EMBL" id="BGPR01005699">
    <property type="protein sequence ID" value="GBN12622.1"/>
    <property type="molecule type" value="Genomic_DNA"/>
</dbReference>
<protein>
    <submittedName>
        <fullName evidence="2">Uncharacterized protein</fullName>
    </submittedName>
</protein>
<comment type="caution">
    <text evidence="2">The sequence shown here is derived from an EMBL/GenBank/DDBJ whole genome shotgun (WGS) entry which is preliminary data.</text>
</comment>
<evidence type="ECO:0000313" key="3">
    <source>
        <dbReference type="Proteomes" id="UP000499080"/>
    </source>
</evidence>
<dbReference type="AlphaFoldDB" id="A0A4Y2LDD5"/>
<evidence type="ECO:0000313" key="2">
    <source>
        <dbReference type="EMBL" id="GBN12622.1"/>
    </source>
</evidence>
<keyword evidence="1" id="KW-0812">Transmembrane</keyword>
<evidence type="ECO:0000256" key="1">
    <source>
        <dbReference type="SAM" id="Phobius"/>
    </source>
</evidence>
<reference evidence="2 3" key="1">
    <citation type="journal article" date="2019" name="Sci. Rep.">
        <title>Orb-weaving spider Araneus ventricosus genome elucidates the spidroin gene catalogue.</title>
        <authorList>
            <person name="Kono N."/>
            <person name="Nakamura H."/>
            <person name="Ohtoshi R."/>
            <person name="Moran D.A.P."/>
            <person name="Shinohara A."/>
            <person name="Yoshida Y."/>
            <person name="Fujiwara M."/>
            <person name="Mori M."/>
            <person name="Tomita M."/>
            <person name="Arakawa K."/>
        </authorList>
    </citation>
    <scope>NUCLEOTIDE SEQUENCE [LARGE SCALE GENOMIC DNA]</scope>
</reference>